<dbReference type="GO" id="GO:0016787">
    <property type="term" value="F:hydrolase activity"/>
    <property type="evidence" value="ECO:0007669"/>
    <property type="project" value="UniProtKB-KW"/>
</dbReference>
<gene>
    <name evidence="5" type="ORF">ACFP85_00295</name>
    <name evidence="6" type="ORF">ACFP85_16600</name>
</gene>
<dbReference type="SUPFAM" id="SSF88713">
    <property type="entry name" value="Glycoside hydrolase/deacetylase"/>
    <property type="match status" value="1"/>
</dbReference>
<dbReference type="PANTHER" id="PTHR34216:SF3">
    <property type="entry name" value="POLY-BETA-1,6-N-ACETYL-D-GLUCOSAMINE N-DEACETYLASE"/>
    <property type="match status" value="1"/>
</dbReference>
<protein>
    <submittedName>
        <fullName evidence="5">Polysaccharide deacetylase family protein</fullName>
        <ecNumber evidence="5">3.-.-.-</ecNumber>
    </submittedName>
</protein>
<feature type="domain" description="NodB homology" evidence="4">
    <location>
        <begin position="79"/>
        <end position="313"/>
    </location>
</feature>
<dbReference type="RefSeq" id="WP_254426632.1">
    <property type="nucleotide sequence ID" value="NZ_JBHSUS010000001.1"/>
</dbReference>
<dbReference type="PROSITE" id="PS51677">
    <property type="entry name" value="NODB"/>
    <property type="match status" value="1"/>
</dbReference>
<keyword evidence="7" id="KW-1185">Reference proteome</keyword>
<evidence type="ECO:0000313" key="6">
    <source>
        <dbReference type="EMBL" id="MFC6441765.1"/>
    </source>
</evidence>
<evidence type="ECO:0000256" key="1">
    <source>
        <dbReference type="ARBA" id="ARBA00004613"/>
    </source>
</evidence>
<dbReference type="Pfam" id="PF01522">
    <property type="entry name" value="Polysacc_deac_1"/>
    <property type="match status" value="1"/>
</dbReference>
<dbReference type="EMBL" id="JBHSUS010000001">
    <property type="protein sequence ID" value="MFC6441765.1"/>
    <property type="molecule type" value="Genomic_DNA"/>
</dbReference>
<evidence type="ECO:0000256" key="3">
    <source>
        <dbReference type="SAM" id="SignalP"/>
    </source>
</evidence>
<dbReference type="EMBL" id="JBHSUS010000001">
    <property type="protein sequence ID" value="MFC6438599.1"/>
    <property type="molecule type" value="Genomic_DNA"/>
</dbReference>
<comment type="caution">
    <text evidence="5">The sequence shown here is derived from an EMBL/GenBank/DDBJ whole genome shotgun (WGS) entry which is preliminary data.</text>
</comment>
<comment type="subcellular location">
    <subcellularLocation>
        <location evidence="1">Secreted</location>
    </subcellularLocation>
</comment>
<organism evidence="5 7">
    <name type="scientific">Pseudobowmanella zhangzhouensis</name>
    <dbReference type="NCBI Taxonomy" id="1537679"/>
    <lineage>
        <taxon>Bacteria</taxon>
        <taxon>Pseudomonadati</taxon>
        <taxon>Pseudomonadota</taxon>
        <taxon>Gammaproteobacteria</taxon>
        <taxon>Alteromonadales</taxon>
        <taxon>Alteromonadaceae</taxon>
    </lineage>
</organism>
<dbReference type="PANTHER" id="PTHR34216">
    <property type="match status" value="1"/>
</dbReference>
<accession>A0ABW1XFT6</accession>
<dbReference type="InterPro" id="IPR051398">
    <property type="entry name" value="Polysacch_Deacetylase"/>
</dbReference>
<feature type="signal peptide" evidence="3">
    <location>
        <begin position="1"/>
        <end position="20"/>
    </location>
</feature>
<evidence type="ECO:0000256" key="2">
    <source>
        <dbReference type="ARBA" id="ARBA00022729"/>
    </source>
</evidence>
<proteinExistence type="predicted"/>
<dbReference type="InterPro" id="IPR011330">
    <property type="entry name" value="Glyco_hydro/deAcase_b/a-brl"/>
</dbReference>
<reference evidence="5" key="3">
    <citation type="submission" date="2024-09" db="EMBL/GenBank/DDBJ databases">
        <authorList>
            <person name="Sun Q."/>
            <person name="Mori K."/>
        </authorList>
    </citation>
    <scope>NUCLEOTIDE SEQUENCE</scope>
    <source>
        <strain evidence="5">KCTC 42143</strain>
    </source>
</reference>
<dbReference type="Gene3D" id="3.20.20.370">
    <property type="entry name" value="Glycoside hydrolase/deacetylase"/>
    <property type="match status" value="1"/>
</dbReference>
<keyword evidence="5" id="KW-0378">Hydrolase</keyword>
<evidence type="ECO:0000259" key="4">
    <source>
        <dbReference type="PROSITE" id="PS51677"/>
    </source>
</evidence>
<evidence type="ECO:0000313" key="5">
    <source>
        <dbReference type="EMBL" id="MFC6438599.1"/>
    </source>
</evidence>
<keyword evidence="2 3" id="KW-0732">Signal</keyword>
<dbReference type="EC" id="3.-.-.-" evidence="5"/>
<feature type="chain" id="PRO_5045033271" evidence="3">
    <location>
        <begin position="21"/>
        <end position="348"/>
    </location>
</feature>
<dbReference type="InterPro" id="IPR002509">
    <property type="entry name" value="NODB_dom"/>
</dbReference>
<dbReference type="CDD" id="cd10973">
    <property type="entry name" value="CE4_DAC_u4_5s"/>
    <property type="match status" value="1"/>
</dbReference>
<dbReference type="Proteomes" id="UP001596364">
    <property type="component" value="Unassembled WGS sequence"/>
</dbReference>
<sequence>MKTLKICLLLMCCWINQALASNGVILQYHHVADDTPPVTSVSAEQLRSHLQYLQDEGFDVLPLPDMIKALAENQPLPDKAVAITFDDGYRDILQNGHPILREFAFPYTIFVNPAQIGVQSDQLSWDDIALMGQQGVTFANHTQDHIHLLQRLPGEDTQQWLARIRNNILSAEQQLADKVGYSLRYLAYPYGEYDENLQALLREENFVGFAQFSGAISSASDFTALARFPAAGIYANLQTLRVKLNSLAMPVLTNSLSSPVALESQFPSPQLTIDLADIRPHQFRCYINGDVVDTQWQENQVTVLSGDLALNPGRSRINCTAPSKRRPTRYYWFSQPLFKPDQNGRWRD</sequence>
<reference evidence="5" key="1">
    <citation type="journal article" date="2014" name="Int. J. Syst. Evol. Microbiol.">
        <title>Complete genome of a new Firmicutes species belonging to the dominant human colonic microbiota ('Ruminococcus bicirculans') reveals two chromosomes and a selective capacity to utilize plant glucans.</title>
        <authorList>
            <consortium name="NISC Comparative Sequencing Program"/>
            <person name="Wegmann U."/>
            <person name="Louis P."/>
            <person name="Goesmann A."/>
            <person name="Henrissat B."/>
            <person name="Duncan S.H."/>
            <person name="Flint H.J."/>
        </authorList>
    </citation>
    <scope>NUCLEOTIDE SEQUENCE</scope>
    <source>
        <strain evidence="5">KCTC 42143</strain>
    </source>
</reference>
<name>A0ABW1XFT6_9ALTE</name>
<reference evidence="7" key="2">
    <citation type="journal article" date="2019" name="Int. J. Syst. Evol. Microbiol.">
        <title>The Global Catalogue of Microorganisms (GCM) 10K type strain sequencing project: providing services to taxonomists for standard genome sequencing and annotation.</title>
        <authorList>
            <consortium name="The Broad Institute Genomics Platform"/>
            <consortium name="The Broad Institute Genome Sequencing Center for Infectious Disease"/>
            <person name="Wu L."/>
            <person name="Ma J."/>
        </authorList>
    </citation>
    <scope>NUCLEOTIDE SEQUENCE [LARGE SCALE GENOMIC DNA]</scope>
    <source>
        <strain evidence="7">CGMCC 1.16031</strain>
    </source>
</reference>
<evidence type="ECO:0000313" key="7">
    <source>
        <dbReference type="Proteomes" id="UP001596364"/>
    </source>
</evidence>